<keyword evidence="2" id="KW-1185">Reference proteome</keyword>
<sequence>MTDSGRPLLVELAVVLVALAVGVAASGVMYRLVEVPGMRLLRPRSSVPVTDQAARPRVSGRPGV</sequence>
<accession>A0A2W2C662</accession>
<evidence type="ECO:0000313" key="1">
    <source>
        <dbReference type="EMBL" id="PZF87418.1"/>
    </source>
</evidence>
<protein>
    <submittedName>
        <fullName evidence="1">Uncharacterized protein</fullName>
    </submittedName>
</protein>
<gene>
    <name evidence="1" type="ORF">C1I93_26330</name>
</gene>
<comment type="caution">
    <text evidence="1">The sequence shown here is derived from an EMBL/GenBank/DDBJ whole genome shotgun (WGS) entry which is preliminary data.</text>
</comment>
<dbReference type="RefSeq" id="WP_111245976.1">
    <property type="nucleotide sequence ID" value="NZ_AP023358.1"/>
</dbReference>
<dbReference type="Proteomes" id="UP000248627">
    <property type="component" value="Unassembled WGS sequence"/>
</dbReference>
<name>A0A2W2C662_9ACTN</name>
<reference evidence="1 2" key="1">
    <citation type="submission" date="2018-01" db="EMBL/GenBank/DDBJ databases">
        <title>Draft genome sequence of Jishengella endophytica.</title>
        <authorList>
            <person name="Sahin N."/>
            <person name="Ay H."/>
            <person name="Saygin H."/>
        </authorList>
    </citation>
    <scope>NUCLEOTIDE SEQUENCE [LARGE SCALE GENOMIC DNA]</scope>
    <source>
        <strain evidence="1 2">DSM 45430</strain>
    </source>
</reference>
<dbReference type="AlphaFoldDB" id="A0A2W2C662"/>
<dbReference type="EMBL" id="POTX01000269">
    <property type="protein sequence ID" value="PZF87418.1"/>
    <property type="molecule type" value="Genomic_DNA"/>
</dbReference>
<proteinExistence type="predicted"/>
<evidence type="ECO:0000313" key="2">
    <source>
        <dbReference type="Proteomes" id="UP000248627"/>
    </source>
</evidence>
<organism evidence="1 2">
    <name type="scientific">Micromonospora endophytica</name>
    <dbReference type="NCBI Taxonomy" id="515350"/>
    <lineage>
        <taxon>Bacteria</taxon>
        <taxon>Bacillati</taxon>
        <taxon>Actinomycetota</taxon>
        <taxon>Actinomycetes</taxon>
        <taxon>Micromonosporales</taxon>
        <taxon>Micromonosporaceae</taxon>
        <taxon>Micromonospora</taxon>
    </lineage>
</organism>